<feature type="compositionally biased region" description="Polar residues" evidence="1">
    <location>
        <begin position="91"/>
        <end position="101"/>
    </location>
</feature>
<reference evidence="2 3" key="1">
    <citation type="journal article" date="2021" name="Environ. Microbiol.">
        <title>Gene family expansions and transcriptome signatures uncover fungal adaptations to wood decay.</title>
        <authorList>
            <person name="Hage H."/>
            <person name="Miyauchi S."/>
            <person name="Viragh M."/>
            <person name="Drula E."/>
            <person name="Min B."/>
            <person name="Chaduli D."/>
            <person name="Navarro D."/>
            <person name="Favel A."/>
            <person name="Norest M."/>
            <person name="Lesage-Meessen L."/>
            <person name="Balint B."/>
            <person name="Merenyi Z."/>
            <person name="de Eugenio L."/>
            <person name="Morin E."/>
            <person name="Martinez A.T."/>
            <person name="Baldrian P."/>
            <person name="Stursova M."/>
            <person name="Martinez M.J."/>
            <person name="Novotny C."/>
            <person name="Magnuson J.K."/>
            <person name="Spatafora J.W."/>
            <person name="Maurice S."/>
            <person name="Pangilinan J."/>
            <person name="Andreopoulos W."/>
            <person name="LaButti K."/>
            <person name="Hundley H."/>
            <person name="Na H."/>
            <person name="Kuo A."/>
            <person name="Barry K."/>
            <person name="Lipzen A."/>
            <person name="Henrissat B."/>
            <person name="Riley R."/>
            <person name="Ahrendt S."/>
            <person name="Nagy L.G."/>
            <person name="Grigoriev I.V."/>
            <person name="Martin F."/>
            <person name="Rosso M.N."/>
        </authorList>
    </citation>
    <scope>NUCLEOTIDE SEQUENCE [LARGE SCALE GENOMIC DNA]</scope>
    <source>
        <strain evidence="2 3">CIRM-BRFM 1785</strain>
    </source>
</reference>
<dbReference type="Proteomes" id="UP000814176">
    <property type="component" value="Unassembled WGS sequence"/>
</dbReference>
<proteinExistence type="predicted"/>
<comment type="caution">
    <text evidence="2">The sequence shown here is derived from an EMBL/GenBank/DDBJ whole genome shotgun (WGS) entry which is preliminary data.</text>
</comment>
<evidence type="ECO:0000313" key="2">
    <source>
        <dbReference type="EMBL" id="KAH9832071.1"/>
    </source>
</evidence>
<name>A0ABQ8K6E9_9APHY</name>
<sequence length="288" mass="32126">MKHATANRINSTALACRPWQDIHQFGSWPRGWGERSHKHGYHLPVDIGLSSWFRPRHFGRAIAGIHSPHASLKHSAAVRRTSPLSRLYAPGTTSTGNPRSSSRLRHPTSPPHPISRLRYELCLACTAHPHYGACPKCYVLSIHLQLYLLSRSCPMRTVALIERLTSFAEISLIACATRANRSHHSMRWPSYSVELPLARTGWEAHYTAGARLGSRLEVDAEADSERESEAGGEYLVAFRSMRYLRAISVDCQCHARKLLNDVHGHAESTMQSPPYSVSLIGDLHECAG</sequence>
<protein>
    <submittedName>
        <fullName evidence="2">Uncharacterized protein</fullName>
    </submittedName>
</protein>
<feature type="region of interest" description="Disordered" evidence="1">
    <location>
        <begin position="86"/>
        <end position="112"/>
    </location>
</feature>
<gene>
    <name evidence="2" type="ORF">C8Q71DRAFT_280417</name>
</gene>
<accession>A0ABQ8K6E9</accession>
<dbReference type="EMBL" id="JADCUA010000023">
    <property type="protein sequence ID" value="KAH9832071.1"/>
    <property type="molecule type" value="Genomic_DNA"/>
</dbReference>
<keyword evidence="3" id="KW-1185">Reference proteome</keyword>
<evidence type="ECO:0000256" key="1">
    <source>
        <dbReference type="SAM" id="MobiDB-lite"/>
    </source>
</evidence>
<organism evidence="2 3">
    <name type="scientific">Rhodofomes roseus</name>
    <dbReference type="NCBI Taxonomy" id="34475"/>
    <lineage>
        <taxon>Eukaryota</taxon>
        <taxon>Fungi</taxon>
        <taxon>Dikarya</taxon>
        <taxon>Basidiomycota</taxon>
        <taxon>Agaricomycotina</taxon>
        <taxon>Agaricomycetes</taxon>
        <taxon>Polyporales</taxon>
        <taxon>Rhodofomes</taxon>
    </lineage>
</organism>
<dbReference type="RefSeq" id="XP_047775117.1">
    <property type="nucleotide sequence ID" value="XM_047917490.1"/>
</dbReference>
<dbReference type="GeneID" id="71998222"/>
<evidence type="ECO:0000313" key="3">
    <source>
        <dbReference type="Proteomes" id="UP000814176"/>
    </source>
</evidence>